<evidence type="ECO:0000256" key="2">
    <source>
        <dbReference type="ARBA" id="ARBA00023015"/>
    </source>
</evidence>
<name>A0A0F9XVR8_9ZZZZ</name>
<dbReference type="PANTHER" id="PTHR30204">
    <property type="entry name" value="REDOX-CYCLING DRUG-SENSING TRANSCRIPTIONAL ACTIVATOR SOXR"/>
    <property type="match status" value="1"/>
</dbReference>
<sequence length="84" mass="9753">MRPDDDHPADGDLMRIKEAAAAAGVSRQTIQYYIMLGLVEPIRGPNGRRRHFDDKLIRRIRLIHQLNVSGYALRDIRDTYLHSR</sequence>
<evidence type="ECO:0000256" key="3">
    <source>
        <dbReference type="ARBA" id="ARBA00023125"/>
    </source>
</evidence>
<dbReference type="GO" id="GO:0003677">
    <property type="term" value="F:DNA binding"/>
    <property type="evidence" value="ECO:0007669"/>
    <property type="project" value="UniProtKB-KW"/>
</dbReference>
<comment type="caution">
    <text evidence="6">The sequence shown here is derived from an EMBL/GenBank/DDBJ whole genome shotgun (WGS) entry which is preliminary data.</text>
</comment>
<evidence type="ECO:0000256" key="4">
    <source>
        <dbReference type="ARBA" id="ARBA00023163"/>
    </source>
</evidence>
<evidence type="ECO:0000259" key="5">
    <source>
        <dbReference type="PROSITE" id="PS50937"/>
    </source>
</evidence>
<dbReference type="InterPro" id="IPR009061">
    <property type="entry name" value="DNA-bd_dom_put_sf"/>
</dbReference>
<dbReference type="InterPro" id="IPR000551">
    <property type="entry name" value="MerR-type_HTH_dom"/>
</dbReference>
<evidence type="ECO:0000256" key="1">
    <source>
        <dbReference type="ARBA" id="ARBA00022491"/>
    </source>
</evidence>
<dbReference type="PROSITE" id="PS50937">
    <property type="entry name" value="HTH_MERR_2"/>
    <property type="match status" value="1"/>
</dbReference>
<dbReference type="Gene3D" id="1.10.1660.10">
    <property type="match status" value="1"/>
</dbReference>
<keyword evidence="3" id="KW-0238">DNA-binding</keyword>
<organism evidence="6">
    <name type="scientific">marine sediment metagenome</name>
    <dbReference type="NCBI Taxonomy" id="412755"/>
    <lineage>
        <taxon>unclassified sequences</taxon>
        <taxon>metagenomes</taxon>
        <taxon>ecological metagenomes</taxon>
    </lineage>
</organism>
<protein>
    <recommendedName>
        <fullName evidence="5">HTH merR-type domain-containing protein</fullName>
    </recommendedName>
</protein>
<evidence type="ECO:0000313" key="6">
    <source>
        <dbReference type="EMBL" id="KKO03487.1"/>
    </source>
</evidence>
<dbReference type="EMBL" id="LAZR01000026">
    <property type="protein sequence ID" value="KKO03487.1"/>
    <property type="molecule type" value="Genomic_DNA"/>
</dbReference>
<dbReference type="SMART" id="SM00422">
    <property type="entry name" value="HTH_MERR"/>
    <property type="match status" value="1"/>
</dbReference>
<feature type="domain" description="HTH merR-type" evidence="5">
    <location>
        <begin position="13"/>
        <end position="82"/>
    </location>
</feature>
<dbReference type="AlphaFoldDB" id="A0A0F9XVR8"/>
<dbReference type="SUPFAM" id="SSF46955">
    <property type="entry name" value="Putative DNA-binding domain"/>
    <property type="match status" value="1"/>
</dbReference>
<dbReference type="PANTHER" id="PTHR30204:SF69">
    <property type="entry name" value="MERR-FAMILY TRANSCRIPTIONAL REGULATOR"/>
    <property type="match status" value="1"/>
</dbReference>
<keyword evidence="2" id="KW-0805">Transcription regulation</keyword>
<keyword evidence="1" id="KW-0678">Repressor</keyword>
<dbReference type="Pfam" id="PF13411">
    <property type="entry name" value="MerR_1"/>
    <property type="match status" value="1"/>
</dbReference>
<accession>A0A0F9XVR8</accession>
<keyword evidence="4" id="KW-0804">Transcription</keyword>
<dbReference type="InterPro" id="IPR047057">
    <property type="entry name" value="MerR_fam"/>
</dbReference>
<gene>
    <name evidence="6" type="ORF">LCGC14_0094110</name>
</gene>
<dbReference type="PRINTS" id="PR00040">
    <property type="entry name" value="HTHMERR"/>
</dbReference>
<dbReference type="GO" id="GO:0003700">
    <property type="term" value="F:DNA-binding transcription factor activity"/>
    <property type="evidence" value="ECO:0007669"/>
    <property type="project" value="InterPro"/>
</dbReference>
<proteinExistence type="predicted"/>
<reference evidence="6" key="1">
    <citation type="journal article" date="2015" name="Nature">
        <title>Complex archaea that bridge the gap between prokaryotes and eukaryotes.</title>
        <authorList>
            <person name="Spang A."/>
            <person name="Saw J.H."/>
            <person name="Jorgensen S.L."/>
            <person name="Zaremba-Niedzwiedzka K."/>
            <person name="Martijn J."/>
            <person name="Lind A.E."/>
            <person name="van Eijk R."/>
            <person name="Schleper C."/>
            <person name="Guy L."/>
            <person name="Ettema T.J."/>
        </authorList>
    </citation>
    <scope>NUCLEOTIDE SEQUENCE</scope>
</reference>